<keyword evidence="1" id="KW-0812">Transmembrane</keyword>
<proteinExistence type="predicted"/>
<accession>A0A964BQB9</accession>
<protein>
    <submittedName>
        <fullName evidence="2">Uncharacterized protein</fullName>
    </submittedName>
</protein>
<keyword evidence="1" id="KW-1133">Transmembrane helix</keyword>
<dbReference type="Proteomes" id="UP000729733">
    <property type="component" value="Unassembled WGS sequence"/>
</dbReference>
<feature type="transmembrane region" description="Helical" evidence="1">
    <location>
        <begin position="155"/>
        <end position="176"/>
    </location>
</feature>
<keyword evidence="1" id="KW-0472">Membrane</keyword>
<evidence type="ECO:0000256" key="1">
    <source>
        <dbReference type="SAM" id="Phobius"/>
    </source>
</evidence>
<dbReference type="AlphaFoldDB" id="A0A964BQB9"/>
<comment type="caution">
    <text evidence="2">The sequence shown here is derived from an EMBL/GenBank/DDBJ whole genome shotgun (WGS) entry which is preliminary data.</text>
</comment>
<evidence type="ECO:0000313" key="2">
    <source>
        <dbReference type="EMBL" id="MCC0176528.1"/>
    </source>
</evidence>
<reference evidence="2" key="1">
    <citation type="journal article" date="2021" name="Antonie Van Leeuwenhoek">
        <title>Draft genome and description of Waterburya agarophytonicola gen. nov. sp. nov. (Pleurocapsales, Cyanobacteria): a seaweed symbiont.</title>
        <authorList>
            <person name="Bonthond G."/>
            <person name="Shalygin S."/>
            <person name="Bayer T."/>
            <person name="Weinberger F."/>
        </authorList>
    </citation>
    <scope>NUCLEOTIDE SEQUENCE</scope>
    <source>
        <strain evidence="2">KI4</strain>
    </source>
</reference>
<organism evidence="2 3">
    <name type="scientific">Waterburya agarophytonicola KI4</name>
    <dbReference type="NCBI Taxonomy" id="2874699"/>
    <lineage>
        <taxon>Bacteria</taxon>
        <taxon>Bacillati</taxon>
        <taxon>Cyanobacteriota</taxon>
        <taxon>Cyanophyceae</taxon>
        <taxon>Pleurocapsales</taxon>
        <taxon>Hyellaceae</taxon>
        <taxon>Waterburya</taxon>
        <taxon>Waterburya agarophytonicola</taxon>
    </lineage>
</organism>
<keyword evidence="3" id="KW-1185">Reference proteome</keyword>
<evidence type="ECO:0000313" key="3">
    <source>
        <dbReference type="Proteomes" id="UP000729733"/>
    </source>
</evidence>
<gene>
    <name evidence="2" type="ORF">I4641_05985</name>
</gene>
<dbReference type="EMBL" id="JADWDC010000010">
    <property type="protein sequence ID" value="MCC0176528.1"/>
    <property type="molecule type" value="Genomic_DNA"/>
</dbReference>
<name>A0A964BQB9_9CYAN</name>
<dbReference type="RefSeq" id="WP_229639566.1">
    <property type="nucleotide sequence ID" value="NZ_JADWDC010000010.1"/>
</dbReference>
<sequence>MKSDRNLSSCIRIEEDRVSRQLSIPSRVYFDLDLDTINKIEQIRNQRGSLRLSPQQLTNLRYYGLINCAFVHDFDDLEIDKSQSALTFSSNYFPANQGLSTTVVRSKIDFAGQISQEIQQDLWQDSQLSSRVIQAHHWLTTEILKQLPLENKSRISFVFWGLRYLYAIALFMIIWYFLPFGFFSKIIINGIGFYLLKISIQDLIDRQITKFVLYQLIFGWLSNRTHKRQLGFKLLSLLIPS</sequence>